<dbReference type="Proteomes" id="UP000276215">
    <property type="component" value="Unassembled WGS sequence"/>
</dbReference>
<evidence type="ECO:0000313" key="3">
    <source>
        <dbReference type="Proteomes" id="UP000276215"/>
    </source>
</evidence>
<feature type="compositionally biased region" description="Low complexity" evidence="1">
    <location>
        <begin position="223"/>
        <end position="232"/>
    </location>
</feature>
<feature type="region of interest" description="Disordered" evidence="1">
    <location>
        <begin position="223"/>
        <end position="245"/>
    </location>
</feature>
<reference evidence="2 3" key="1">
    <citation type="journal article" date="2018" name="Nat. Ecol. Evol.">
        <title>Pezizomycetes genomes reveal the molecular basis of ectomycorrhizal truffle lifestyle.</title>
        <authorList>
            <person name="Murat C."/>
            <person name="Payen T."/>
            <person name="Noel B."/>
            <person name="Kuo A."/>
            <person name="Morin E."/>
            <person name="Chen J."/>
            <person name="Kohler A."/>
            <person name="Krizsan K."/>
            <person name="Balestrini R."/>
            <person name="Da Silva C."/>
            <person name="Montanini B."/>
            <person name="Hainaut M."/>
            <person name="Levati E."/>
            <person name="Barry K.W."/>
            <person name="Belfiori B."/>
            <person name="Cichocki N."/>
            <person name="Clum A."/>
            <person name="Dockter R.B."/>
            <person name="Fauchery L."/>
            <person name="Guy J."/>
            <person name="Iotti M."/>
            <person name="Le Tacon F."/>
            <person name="Lindquist E.A."/>
            <person name="Lipzen A."/>
            <person name="Malagnac F."/>
            <person name="Mello A."/>
            <person name="Molinier V."/>
            <person name="Miyauchi S."/>
            <person name="Poulain J."/>
            <person name="Riccioni C."/>
            <person name="Rubini A."/>
            <person name="Sitrit Y."/>
            <person name="Splivallo R."/>
            <person name="Traeger S."/>
            <person name="Wang M."/>
            <person name="Zifcakova L."/>
            <person name="Wipf D."/>
            <person name="Zambonelli A."/>
            <person name="Paolocci F."/>
            <person name="Nowrousian M."/>
            <person name="Ottonello S."/>
            <person name="Baldrian P."/>
            <person name="Spatafora J.W."/>
            <person name="Henrissat B."/>
            <person name="Nagy L.G."/>
            <person name="Aury J.M."/>
            <person name="Wincker P."/>
            <person name="Grigoriev I.V."/>
            <person name="Bonfante P."/>
            <person name="Martin F.M."/>
        </authorList>
    </citation>
    <scope>NUCLEOTIDE SEQUENCE [LARGE SCALE GENOMIC DNA]</scope>
    <source>
        <strain evidence="2 3">120613-1</strain>
    </source>
</reference>
<protein>
    <submittedName>
        <fullName evidence="2">Uncharacterized protein</fullName>
    </submittedName>
</protein>
<accession>A0A3N4KJR1</accession>
<keyword evidence="3" id="KW-1185">Reference proteome</keyword>
<dbReference type="AlphaFoldDB" id="A0A3N4KJR1"/>
<dbReference type="OrthoDB" id="5365245at2759"/>
<proteinExistence type="predicted"/>
<gene>
    <name evidence="2" type="ORF">L873DRAFT_1785171</name>
</gene>
<evidence type="ECO:0000313" key="2">
    <source>
        <dbReference type="EMBL" id="RPB06045.1"/>
    </source>
</evidence>
<feature type="region of interest" description="Disordered" evidence="1">
    <location>
        <begin position="79"/>
        <end position="98"/>
    </location>
</feature>
<name>A0A3N4KJR1_9PEZI</name>
<dbReference type="EMBL" id="ML120351">
    <property type="protein sequence ID" value="RPB06045.1"/>
    <property type="molecule type" value="Genomic_DNA"/>
</dbReference>
<evidence type="ECO:0000256" key="1">
    <source>
        <dbReference type="SAM" id="MobiDB-lite"/>
    </source>
</evidence>
<organism evidence="2 3">
    <name type="scientific">Choiromyces venosus 120613-1</name>
    <dbReference type="NCBI Taxonomy" id="1336337"/>
    <lineage>
        <taxon>Eukaryota</taxon>
        <taxon>Fungi</taxon>
        <taxon>Dikarya</taxon>
        <taxon>Ascomycota</taxon>
        <taxon>Pezizomycotina</taxon>
        <taxon>Pezizomycetes</taxon>
        <taxon>Pezizales</taxon>
        <taxon>Tuberaceae</taxon>
        <taxon>Choiromyces</taxon>
    </lineage>
</organism>
<sequence length="439" mass="48861">MGPRKRQLLFQEDEEDGNSREPKKNSILGLCDGPSTRLRSRSKKEHSIPAATPSTNGQAIKRSAGLRPAKLGVSLPPAKHSARLLPAKPNGSRPSTIRTARLPPVKADTSLNTPQNAPPPVQIRKQNFEVVVWKRTPMQVPVEIKPPKKRNPYVETIIERWPVAEAREEIEDEIALHIRGLHIGDNASALEKLMVSKMKWVNKALRHGYWAFVQKIPPDFSPVSSVGNSKSPPKGKGKAVKSTHGWTCNSPTCRKPFQDGQYRISFELPSRPGAFHISEVIDLTRDNDNNGEGINSIPKNDQDSAFFCPGCFEELLMPEPRSKVEAKPADPFSQEYIPHSDFHPPDGKHIRPSPSCRIYDRFKAETRSDSHEAFLLGPAVESVLQMWKNYNYNQGLSKLSSRNGFMFSMGLSSYQRECPESGLDGVGLAEALGATFDMD</sequence>
<feature type="region of interest" description="Disordered" evidence="1">
    <location>
        <begin position="1"/>
        <end position="61"/>
    </location>
</feature>